<accession>A0ACA9QYS4</accession>
<keyword evidence="2" id="KW-1185">Reference proteome</keyword>
<proteinExistence type="predicted"/>
<reference evidence="1" key="1">
    <citation type="submission" date="2021-06" db="EMBL/GenBank/DDBJ databases">
        <authorList>
            <person name="Kallberg Y."/>
            <person name="Tangrot J."/>
            <person name="Rosling A."/>
        </authorList>
    </citation>
    <scope>NUCLEOTIDE SEQUENCE</scope>
    <source>
        <strain evidence="1">28 12/20/2015</strain>
    </source>
</reference>
<evidence type="ECO:0000313" key="2">
    <source>
        <dbReference type="Proteomes" id="UP000789366"/>
    </source>
</evidence>
<dbReference type="EMBL" id="CAJVPW010053177">
    <property type="protein sequence ID" value="CAG8769578.1"/>
    <property type="molecule type" value="Genomic_DNA"/>
</dbReference>
<protein>
    <submittedName>
        <fullName evidence="1">3427_t:CDS:1</fullName>
    </submittedName>
</protein>
<evidence type="ECO:0000313" key="1">
    <source>
        <dbReference type="EMBL" id="CAG8769578.1"/>
    </source>
</evidence>
<name>A0ACA9QYS4_9GLOM</name>
<dbReference type="Proteomes" id="UP000789366">
    <property type="component" value="Unassembled WGS sequence"/>
</dbReference>
<sequence>QIKTHLEDFSLYEKHYNQPIASDFFRQILSDLSLSKSNMLMKLKLKLVKCVQISKETCDVGVQVSDAMSYILENYIYLLQAQLNTKINKIENLQKQLEYAYNYIIESWKHIQEVNKINKELSEQNDALKHK</sequence>
<organism evidence="1 2">
    <name type="scientific">Cetraspora pellucida</name>
    <dbReference type="NCBI Taxonomy" id="1433469"/>
    <lineage>
        <taxon>Eukaryota</taxon>
        <taxon>Fungi</taxon>
        <taxon>Fungi incertae sedis</taxon>
        <taxon>Mucoromycota</taxon>
        <taxon>Glomeromycotina</taxon>
        <taxon>Glomeromycetes</taxon>
        <taxon>Diversisporales</taxon>
        <taxon>Gigasporaceae</taxon>
        <taxon>Cetraspora</taxon>
    </lineage>
</organism>
<gene>
    <name evidence="1" type="ORF">SPELUC_LOCUS15687</name>
</gene>
<feature type="non-terminal residue" evidence="1">
    <location>
        <position position="1"/>
    </location>
</feature>
<comment type="caution">
    <text evidence="1">The sequence shown here is derived from an EMBL/GenBank/DDBJ whole genome shotgun (WGS) entry which is preliminary data.</text>
</comment>